<name>A0A0K1EQ13_CHOCO</name>
<dbReference type="STRING" id="52.CMC5_069300"/>
<proteinExistence type="inferred from homology"/>
<dbReference type="SUPFAM" id="SSF56954">
    <property type="entry name" value="Outer membrane efflux proteins (OEP)"/>
    <property type="match status" value="1"/>
</dbReference>
<evidence type="ECO:0008006" key="4">
    <source>
        <dbReference type="Google" id="ProtNLM"/>
    </source>
</evidence>
<dbReference type="InterPro" id="IPR003423">
    <property type="entry name" value="OMP_efflux"/>
</dbReference>
<dbReference type="AlphaFoldDB" id="A0A0K1EQ13"/>
<dbReference type="PANTHER" id="PTHR30203:SF24">
    <property type="entry name" value="BLR4935 PROTEIN"/>
    <property type="match status" value="1"/>
</dbReference>
<accession>A0A0K1EQ13</accession>
<dbReference type="Proteomes" id="UP000067626">
    <property type="component" value="Chromosome"/>
</dbReference>
<evidence type="ECO:0000256" key="1">
    <source>
        <dbReference type="ARBA" id="ARBA00007613"/>
    </source>
</evidence>
<dbReference type="Gene3D" id="1.20.1600.10">
    <property type="entry name" value="Outer membrane efflux proteins (OEP)"/>
    <property type="match status" value="1"/>
</dbReference>
<keyword evidence="3" id="KW-1185">Reference proteome</keyword>
<protein>
    <recommendedName>
        <fullName evidence="4">TolC family protein</fullName>
    </recommendedName>
</protein>
<reference evidence="2 3" key="1">
    <citation type="submission" date="2015-07" db="EMBL/GenBank/DDBJ databases">
        <title>Genome analysis of myxobacterium Chondromyces crocatus Cm c5 reveals a high potential for natural compound synthesis and the genetic basis for the loss of fruiting body formation.</title>
        <authorList>
            <person name="Zaburannyi N."/>
            <person name="Bunk B."/>
            <person name="Maier J."/>
            <person name="Overmann J."/>
            <person name="Mueller R."/>
        </authorList>
    </citation>
    <scope>NUCLEOTIDE SEQUENCE [LARGE SCALE GENOMIC DNA]</scope>
    <source>
        <strain evidence="2 3">Cm c5</strain>
    </source>
</reference>
<gene>
    <name evidence="2" type="ORF">CMC5_069300</name>
</gene>
<dbReference type="GO" id="GO:0015562">
    <property type="term" value="F:efflux transmembrane transporter activity"/>
    <property type="evidence" value="ECO:0007669"/>
    <property type="project" value="InterPro"/>
</dbReference>
<evidence type="ECO:0000313" key="3">
    <source>
        <dbReference type="Proteomes" id="UP000067626"/>
    </source>
</evidence>
<sequence>MAFACLVVLGPLLLGCTATSPYDRDWIAAELQRTTRHALGDATRPPSLPPGVKQASAIGEDDAVAIALWNSAAFGAELAQLGASQADLAEAGALPNPTLSVLFPIGPRQLELTLLAPISALIQRPYRVDAARLDVERVARGLVQRGLDLARDARLAWIDVEAARGRAEARRQLAGTWKEVARITHSRLDAGDAPEFESTTAEADAVDAFDQSERAGTELSAALERLRLTLGLADTALGQHLGTRAAPVDETPPAEETSLLTSAAAARPDVRAAELRIEAAGERLGWEKSKIFNLLGRLDVKPVGTLGGPPLVPLPGGQIDLPIFNWNPGGRGRAEAEIETAALQYQLLRQSVATDIRLARLQLVQALASLHRFRETILPLLERAADIALQSFENGAESYLVVLDATRRLGDGRVRLVDFEADVRRARAHLERHLGRKQHAR</sequence>
<organism evidence="2 3">
    <name type="scientific">Chondromyces crocatus</name>
    <dbReference type="NCBI Taxonomy" id="52"/>
    <lineage>
        <taxon>Bacteria</taxon>
        <taxon>Pseudomonadati</taxon>
        <taxon>Myxococcota</taxon>
        <taxon>Polyangia</taxon>
        <taxon>Polyangiales</taxon>
        <taxon>Polyangiaceae</taxon>
        <taxon>Chondromyces</taxon>
    </lineage>
</organism>
<dbReference type="Pfam" id="PF02321">
    <property type="entry name" value="OEP"/>
    <property type="match status" value="1"/>
</dbReference>
<comment type="similarity">
    <text evidence="1">Belongs to the outer membrane factor (OMF) (TC 1.B.17) family.</text>
</comment>
<evidence type="ECO:0000313" key="2">
    <source>
        <dbReference type="EMBL" id="AKT42703.1"/>
    </source>
</evidence>
<dbReference type="EMBL" id="CP012159">
    <property type="protein sequence ID" value="AKT42703.1"/>
    <property type="molecule type" value="Genomic_DNA"/>
</dbReference>
<dbReference type="KEGG" id="ccro:CMC5_069300"/>
<dbReference type="PATRIC" id="fig|52.7.peg.7609"/>
<dbReference type="InterPro" id="IPR010131">
    <property type="entry name" value="MdtP/NodT-like"/>
</dbReference>
<dbReference type="PANTHER" id="PTHR30203">
    <property type="entry name" value="OUTER MEMBRANE CATION EFFLUX PROTEIN"/>
    <property type="match status" value="1"/>
</dbReference>